<organism evidence="9 10">
    <name type="scientific">Nonomuraea roseoviolacea subsp. carminata</name>
    <dbReference type="NCBI Taxonomy" id="160689"/>
    <lineage>
        <taxon>Bacteria</taxon>
        <taxon>Bacillati</taxon>
        <taxon>Actinomycetota</taxon>
        <taxon>Actinomycetes</taxon>
        <taxon>Streptosporangiales</taxon>
        <taxon>Streptosporangiaceae</taxon>
        <taxon>Nonomuraea</taxon>
    </lineage>
</organism>
<evidence type="ECO:0000259" key="8">
    <source>
        <dbReference type="Pfam" id="PF01435"/>
    </source>
</evidence>
<protein>
    <submittedName>
        <fullName evidence="9">Zn-dependent protease with chaperone function</fullName>
    </submittedName>
</protein>
<comment type="similarity">
    <text evidence="6">Belongs to the peptidase M48 family.</text>
</comment>
<dbReference type="InterPro" id="IPR001915">
    <property type="entry name" value="Peptidase_M48"/>
</dbReference>
<comment type="caution">
    <text evidence="9">The sequence shown here is derived from an EMBL/GenBank/DDBJ whole genome shotgun (WGS) entry which is preliminary data.</text>
</comment>
<keyword evidence="4 6" id="KW-0862">Zinc</keyword>
<comment type="cofactor">
    <cofactor evidence="6">
        <name>Zn(2+)</name>
        <dbReference type="ChEBI" id="CHEBI:29105"/>
    </cofactor>
    <text evidence="6">Binds 1 zinc ion per subunit.</text>
</comment>
<dbReference type="RefSeq" id="WP_253765492.1">
    <property type="nucleotide sequence ID" value="NZ_BAAAVE010000035.1"/>
</dbReference>
<evidence type="ECO:0000256" key="3">
    <source>
        <dbReference type="ARBA" id="ARBA00022801"/>
    </source>
</evidence>
<evidence type="ECO:0000256" key="5">
    <source>
        <dbReference type="ARBA" id="ARBA00023049"/>
    </source>
</evidence>
<keyword evidence="10" id="KW-1185">Reference proteome</keyword>
<evidence type="ECO:0000256" key="6">
    <source>
        <dbReference type="RuleBase" id="RU003983"/>
    </source>
</evidence>
<feature type="transmembrane region" description="Helical" evidence="7">
    <location>
        <begin position="88"/>
        <end position="109"/>
    </location>
</feature>
<keyword evidence="7" id="KW-0472">Membrane</keyword>
<dbReference type="GO" id="GO:0006508">
    <property type="term" value="P:proteolysis"/>
    <property type="evidence" value="ECO:0007669"/>
    <property type="project" value="UniProtKB-KW"/>
</dbReference>
<evidence type="ECO:0000256" key="7">
    <source>
        <dbReference type="SAM" id="Phobius"/>
    </source>
</evidence>
<evidence type="ECO:0000256" key="2">
    <source>
        <dbReference type="ARBA" id="ARBA00022723"/>
    </source>
</evidence>
<evidence type="ECO:0000313" key="9">
    <source>
        <dbReference type="EMBL" id="MCP2344539.1"/>
    </source>
</evidence>
<gene>
    <name evidence="9" type="ORF">HD595_000661</name>
</gene>
<dbReference type="GO" id="GO:0008233">
    <property type="term" value="F:peptidase activity"/>
    <property type="evidence" value="ECO:0007669"/>
    <property type="project" value="UniProtKB-KW"/>
</dbReference>
<reference evidence="9 10" key="1">
    <citation type="submission" date="2022-06" db="EMBL/GenBank/DDBJ databases">
        <title>Sequencing the genomes of 1000 actinobacteria strains.</title>
        <authorList>
            <person name="Klenk H.-P."/>
        </authorList>
    </citation>
    <scope>NUCLEOTIDE SEQUENCE [LARGE SCALE GENOMIC DNA]</scope>
    <source>
        <strain evidence="9 10">DSM 44170</strain>
    </source>
</reference>
<name>A0ABT1JUN9_9ACTN</name>
<evidence type="ECO:0000313" key="10">
    <source>
        <dbReference type="Proteomes" id="UP001320766"/>
    </source>
</evidence>
<keyword evidence="7" id="KW-1133">Transmembrane helix</keyword>
<dbReference type="Pfam" id="PF01435">
    <property type="entry name" value="Peptidase_M48"/>
    <property type="match status" value="1"/>
</dbReference>
<keyword evidence="2" id="KW-0479">Metal-binding</keyword>
<dbReference type="Proteomes" id="UP001320766">
    <property type="component" value="Unassembled WGS sequence"/>
</dbReference>
<keyword evidence="7" id="KW-0812">Transmembrane</keyword>
<feature type="domain" description="Peptidase M48" evidence="8">
    <location>
        <begin position="53"/>
        <end position="197"/>
    </location>
</feature>
<proteinExistence type="inferred from homology"/>
<keyword evidence="5 6" id="KW-0482">Metalloprotease</keyword>
<evidence type="ECO:0000256" key="1">
    <source>
        <dbReference type="ARBA" id="ARBA00022670"/>
    </source>
</evidence>
<dbReference type="EMBL" id="JAMZEC010000001">
    <property type="protein sequence ID" value="MCP2344539.1"/>
    <property type="molecule type" value="Genomic_DNA"/>
</dbReference>
<sequence length="211" mass="22336">MKRIAPAVEVAGLADLVVALRDAAHLPGLLVYVAGELGDNATAEARPCGSAPLVGVGADLLDDHRSPELVGSVAHEIAHHALGHLSGWLVPALDWLYIWTCVAGIMSAFLPVPGWISPALLSLALAARLCVSWLRRAAEFAADRHAVALLDSLGMPGRQIVTAMLIRDLAVEPIWYAMVGWLAGTHPPAHARLRRLADAPSFTLHGLEVTS</sequence>
<accession>A0ABT1JUN9</accession>
<keyword evidence="1 6" id="KW-0645">Protease</keyword>
<keyword evidence="3 6" id="KW-0378">Hydrolase</keyword>
<evidence type="ECO:0000256" key="4">
    <source>
        <dbReference type="ARBA" id="ARBA00022833"/>
    </source>
</evidence>